<dbReference type="RefSeq" id="WP_270119500.1">
    <property type="nucleotide sequence ID" value="NZ_CP096916.1"/>
</dbReference>
<keyword evidence="2" id="KW-1185">Reference proteome</keyword>
<dbReference type="EMBL" id="CP096916">
    <property type="protein sequence ID" value="WBM39707.1"/>
    <property type="molecule type" value="Genomic_DNA"/>
</dbReference>
<proteinExistence type="predicted"/>
<sequence>MKTKIIEIVEAFLRTTKSTPVNLRPLGLQNFPSGACYDSSIVIESLLRENNINDFEAVGGSFFCETSQAIRSHAWLESKDLIIDPTIEQFDCLPHAAKYFPLETSIYLCLKPSKLHERYEGVSTISKLEHDTSTEGPELREFRNRVSASFQAQGIHNRTQVSASVST</sequence>
<accession>A0ABY7NBC6</accession>
<protein>
    <recommendedName>
        <fullName evidence="3">Microcin J25-processing protein McjB C-terminal domain-containing protein</fullName>
    </recommendedName>
</protein>
<organism evidence="1 2">
    <name type="scientific">Alcaligenes faecalis</name>
    <dbReference type="NCBI Taxonomy" id="511"/>
    <lineage>
        <taxon>Bacteria</taxon>
        <taxon>Pseudomonadati</taxon>
        <taxon>Pseudomonadota</taxon>
        <taxon>Betaproteobacteria</taxon>
        <taxon>Burkholderiales</taxon>
        <taxon>Alcaligenaceae</taxon>
        <taxon>Alcaligenes</taxon>
    </lineage>
</organism>
<gene>
    <name evidence="1" type="ORF">M2J83_07815</name>
</gene>
<evidence type="ECO:0000313" key="1">
    <source>
        <dbReference type="EMBL" id="WBM39707.1"/>
    </source>
</evidence>
<evidence type="ECO:0008006" key="3">
    <source>
        <dbReference type="Google" id="ProtNLM"/>
    </source>
</evidence>
<reference evidence="1 2" key="1">
    <citation type="submission" date="2022-05" db="EMBL/GenBank/DDBJ databases">
        <title>Complete sequence of strain NY11312.</title>
        <authorList>
            <person name="Zhou D."/>
        </authorList>
    </citation>
    <scope>NUCLEOTIDE SEQUENCE [LARGE SCALE GENOMIC DNA]</scope>
    <source>
        <strain evidence="1 2">NY11312</strain>
    </source>
</reference>
<evidence type="ECO:0000313" key="2">
    <source>
        <dbReference type="Proteomes" id="UP001211866"/>
    </source>
</evidence>
<name>A0ABY7NBC6_ALCFA</name>
<dbReference type="Proteomes" id="UP001211866">
    <property type="component" value="Chromosome"/>
</dbReference>